<dbReference type="PANTHER" id="PTHR21257:SF38">
    <property type="entry name" value="7-DEHYDROCHOLESTEROL REDUCTASE"/>
    <property type="match status" value="1"/>
</dbReference>
<keyword evidence="10 18" id="KW-0560">Oxidoreductase</keyword>
<evidence type="ECO:0000256" key="1">
    <source>
        <dbReference type="ARBA" id="ARBA00004141"/>
    </source>
</evidence>
<dbReference type="InterPro" id="IPR001171">
    <property type="entry name" value="ERG24_DHCR-like"/>
</dbReference>
<evidence type="ECO:0000256" key="18">
    <source>
        <dbReference type="RuleBase" id="RU369120"/>
    </source>
</evidence>
<feature type="transmembrane region" description="Helical" evidence="18">
    <location>
        <begin position="217"/>
        <end position="233"/>
    </location>
</feature>
<comment type="caution">
    <text evidence="19">The sequence shown here is derived from an EMBL/GenBank/DDBJ whole genome shotgun (WGS) entry which is preliminary data.</text>
</comment>
<dbReference type="GO" id="GO:0006695">
    <property type="term" value="P:cholesterol biosynthetic process"/>
    <property type="evidence" value="ECO:0007669"/>
    <property type="project" value="UniProtKB-KW"/>
</dbReference>
<feature type="transmembrane region" description="Helical" evidence="18">
    <location>
        <begin position="92"/>
        <end position="112"/>
    </location>
</feature>
<evidence type="ECO:0000256" key="15">
    <source>
        <dbReference type="ARBA" id="ARBA00023221"/>
    </source>
</evidence>
<dbReference type="EC" id="1.3.1.21" evidence="16"/>
<evidence type="ECO:0000256" key="5">
    <source>
        <dbReference type="ARBA" id="ARBA00022692"/>
    </source>
</evidence>
<protein>
    <recommendedName>
        <fullName evidence="16">7-dehydrocholesterol reductase</fullName>
        <ecNumber evidence="16">1.3.1.21</ecNumber>
    </recommendedName>
    <alternativeName>
        <fullName evidence="17">Sterol Delta(7)-reductase</fullName>
    </alternativeName>
</protein>
<dbReference type="PANTHER" id="PTHR21257">
    <property type="entry name" value="DELTA(14)-STEROL REDUCTASE"/>
    <property type="match status" value="1"/>
</dbReference>
<dbReference type="Proteomes" id="UP001215712">
    <property type="component" value="Unassembled WGS sequence"/>
</dbReference>
<evidence type="ECO:0000256" key="2">
    <source>
        <dbReference type="ARBA" id="ARBA00005402"/>
    </source>
</evidence>
<dbReference type="GO" id="GO:0016132">
    <property type="term" value="P:brassinosteroid biosynthetic process"/>
    <property type="evidence" value="ECO:0007669"/>
    <property type="project" value="TreeGrafter"/>
</dbReference>
<evidence type="ECO:0000256" key="9">
    <source>
        <dbReference type="ARBA" id="ARBA00022989"/>
    </source>
</evidence>
<keyword evidence="11 18" id="KW-0756">Sterol biosynthesis</keyword>
<evidence type="ECO:0000256" key="8">
    <source>
        <dbReference type="ARBA" id="ARBA00022955"/>
    </source>
</evidence>
<name>A0AAD6MYK7_9EURO</name>
<evidence type="ECO:0000256" key="16">
    <source>
        <dbReference type="ARBA" id="ARBA00038851"/>
    </source>
</evidence>
<reference evidence="19" key="2">
    <citation type="submission" date="2023-01" db="EMBL/GenBank/DDBJ databases">
        <authorList>
            <person name="Petersen C."/>
        </authorList>
    </citation>
    <scope>NUCLEOTIDE SEQUENCE</scope>
    <source>
        <strain evidence="19">IBT 17514</strain>
    </source>
</reference>
<evidence type="ECO:0000256" key="4">
    <source>
        <dbReference type="ARBA" id="ARBA00022548"/>
    </source>
</evidence>
<keyword evidence="12 18" id="KW-0443">Lipid metabolism</keyword>
<dbReference type="EMBL" id="JAQJAN010000003">
    <property type="protein sequence ID" value="KAJ5733482.1"/>
    <property type="molecule type" value="Genomic_DNA"/>
</dbReference>
<keyword evidence="5 18" id="KW-0812">Transmembrane</keyword>
<keyword evidence="6" id="KW-0152">Cholesterol biosynthesis</keyword>
<dbReference type="GO" id="GO:0047598">
    <property type="term" value="F:7-dehydrocholesterol reductase activity"/>
    <property type="evidence" value="ECO:0007669"/>
    <property type="project" value="UniProtKB-EC"/>
</dbReference>
<evidence type="ECO:0000313" key="19">
    <source>
        <dbReference type="EMBL" id="KAJ5733482.1"/>
    </source>
</evidence>
<dbReference type="Pfam" id="PF01222">
    <property type="entry name" value="ERG4_ERG24"/>
    <property type="match status" value="1"/>
</dbReference>
<keyword evidence="9 18" id="KW-1133">Transmembrane helix</keyword>
<comment type="subcellular location">
    <subcellularLocation>
        <location evidence="1">Membrane</location>
        <topology evidence="1">Multi-pass membrane protein</topology>
    </subcellularLocation>
</comment>
<sequence length="328" mass="37418">MIRGLSSQPTILFRCYRPPRVDVAAVFAVWISFQIILYTALPGTICTGQPTPAGDKLDYKLNGFKCWTATMIALITLWATDVIDMAFVASHWGEFLSASAYYAWILAILAFAKAHLVPSHPKDRIFSGNILADIYRGIELNPRIGKLWDVKLFHNGHCAMIGWTVIDLSFIALQYEKYGFVTNSIVIVSLIRALVSIDFLWNEYWYLRSIDVCEEPFGYYFTFGSGFFLHSMYTLQSQFLVRYPIILSCGSAVFMLLIGGAGYTIYFIASEQKNVIRDTRGNCTIWGKQAEYIEVTYMTKDEVTRKTFLICSGEFIDLNEYISWKLSF</sequence>
<reference evidence="19" key="1">
    <citation type="journal article" date="2023" name="IMA Fungus">
        <title>Comparative genomic study of the Penicillium genus elucidates a diverse pangenome and 15 lateral gene transfer events.</title>
        <authorList>
            <person name="Petersen C."/>
            <person name="Sorensen T."/>
            <person name="Nielsen M.R."/>
            <person name="Sondergaard T.E."/>
            <person name="Sorensen J.L."/>
            <person name="Fitzpatrick D.A."/>
            <person name="Frisvad J.C."/>
            <person name="Nielsen K.L."/>
        </authorList>
    </citation>
    <scope>NUCLEOTIDE SEQUENCE</scope>
    <source>
        <strain evidence="19">IBT 17514</strain>
    </source>
</reference>
<keyword evidence="15 18" id="KW-0753">Steroid metabolism</keyword>
<keyword evidence="14 18" id="KW-1207">Sterol metabolism</keyword>
<feature type="transmembrane region" description="Helical" evidence="18">
    <location>
        <begin position="61"/>
        <end position="80"/>
    </location>
</feature>
<evidence type="ECO:0000256" key="3">
    <source>
        <dbReference type="ARBA" id="ARBA00022516"/>
    </source>
</evidence>
<evidence type="ECO:0000313" key="20">
    <source>
        <dbReference type="Proteomes" id="UP001215712"/>
    </source>
</evidence>
<evidence type="ECO:0000256" key="14">
    <source>
        <dbReference type="ARBA" id="ARBA00023166"/>
    </source>
</evidence>
<comment type="similarity">
    <text evidence="2 18">Belongs to the ERG4/ERG24 family.</text>
</comment>
<evidence type="ECO:0000256" key="13">
    <source>
        <dbReference type="ARBA" id="ARBA00023136"/>
    </source>
</evidence>
<dbReference type="AlphaFoldDB" id="A0AAD6MYK7"/>
<evidence type="ECO:0000256" key="6">
    <source>
        <dbReference type="ARBA" id="ARBA00022778"/>
    </source>
</evidence>
<keyword evidence="13 18" id="KW-0472">Membrane</keyword>
<evidence type="ECO:0000256" key="10">
    <source>
        <dbReference type="ARBA" id="ARBA00023002"/>
    </source>
</evidence>
<keyword evidence="20" id="KW-1185">Reference proteome</keyword>
<gene>
    <name evidence="19" type="ORF">N7493_002268</name>
</gene>
<feature type="transmembrane region" description="Helical" evidence="18">
    <location>
        <begin position="180"/>
        <end position="197"/>
    </location>
</feature>
<keyword evidence="8 18" id="KW-0752">Steroid biosynthesis</keyword>
<dbReference type="GO" id="GO:0005789">
    <property type="term" value="C:endoplasmic reticulum membrane"/>
    <property type="evidence" value="ECO:0007669"/>
    <property type="project" value="TreeGrafter"/>
</dbReference>
<keyword evidence="3 18" id="KW-0444">Lipid biosynthesis</keyword>
<keyword evidence="7" id="KW-0521">NADP</keyword>
<evidence type="ECO:0000256" key="7">
    <source>
        <dbReference type="ARBA" id="ARBA00022857"/>
    </source>
</evidence>
<organism evidence="19 20">
    <name type="scientific">Penicillium malachiteum</name>
    <dbReference type="NCBI Taxonomy" id="1324776"/>
    <lineage>
        <taxon>Eukaryota</taxon>
        <taxon>Fungi</taxon>
        <taxon>Dikarya</taxon>
        <taxon>Ascomycota</taxon>
        <taxon>Pezizomycotina</taxon>
        <taxon>Eurotiomycetes</taxon>
        <taxon>Eurotiomycetidae</taxon>
        <taxon>Eurotiales</taxon>
        <taxon>Aspergillaceae</taxon>
        <taxon>Penicillium</taxon>
    </lineage>
</organism>
<comment type="caution">
    <text evidence="18">Lacks conserved residue(s) required for the propagation of feature annotation.</text>
</comment>
<evidence type="ECO:0000256" key="11">
    <source>
        <dbReference type="ARBA" id="ARBA00023011"/>
    </source>
</evidence>
<feature type="transmembrane region" description="Helical" evidence="18">
    <location>
        <begin position="21"/>
        <end position="41"/>
    </location>
</feature>
<evidence type="ECO:0000256" key="12">
    <source>
        <dbReference type="ARBA" id="ARBA00023098"/>
    </source>
</evidence>
<accession>A0AAD6MYK7</accession>
<evidence type="ECO:0000256" key="17">
    <source>
        <dbReference type="ARBA" id="ARBA00042688"/>
    </source>
</evidence>
<keyword evidence="4" id="KW-0153">Cholesterol metabolism</keyword>
<feature type="transmembrane region" description="Helical" evidence="18">
    <location>
        <begin position="245"/>
        <end position="269"/>
    </location>
</feature>
<proteinExistence type="inferred from homology"/>